<name>A0A2S7KXG7_9FLAO</name>
<dbReference type="AlphaFoldDB" id="A0A2S7KXG7"/>
<dbReference type="EMBL" id="MQUA01000013">
    <property type="protein sequence ID" value="PQB07286.1"/>
    <property type="molecule type" value="Genomic_DNA"/>
</dbReference>
<accession>A0A2S7KXG7</accession>
<gene>
    <name evidence="1" type="ORF">BST83_09050</name>
</gene>
<reference evidence="1 2" key="1">
    <citation type="submission" date="2016-11" db="EMBL/GenBank/DDBJ databases">
        <title>Trade-off between light-utilization and light-protection in marine flavobacteria.</title>
        <authorList>
            <person name="Kumagai Y."/>
        </authorList>
    </citation>
    <scope>NUCLEOTIDE SEQUENCE [LARGE SCALE GENOMIC DNA]</scope>
    <source>
        <strain evidence="1 2">ATCC 700397</strain>
    </source>
</reference>
<comment type="caution">
    <text evidence="1">The sequence shown here is derived from an EMBL/GenBank/DDBJ whole genome shotgun (WGS) entry which is preliminary data.</text>
</comment>
<evidence type="ECO:0000313" key="2">
    <source>
        <dbReference type="Proteomes" id="UP000239522"/>
    </source>
</evidence>
<keyword evidence="2" id="KW-1185">Reference proteome</keyword>
<proteinExistence type="predicted"/>
<sequence length="234" mass="27048">MPLIYEMKKIILLIFIFSFNINSQIKGEYSSGNGDDYTIIIFQKDFTFQYLSGGCVSESYGKGYYEIKDKILYLKFKNQSAEFNSKYYSSSHKIIKTTPNKKDNITLNVKVLDEYKNPFPHSYLKHITENLGVSDSNGQIKSINGNTEIKIPFSESNYFIQLSSMGTENYPFSIIPNKNYEIEVTLKAHSDRKEIIQGITLKYEIIKMKKKIMELKLGESSYIYKKTNGNTVQN</sequence>
<evidence type="ECO:0000313" key="1">
    <source>
        <dbReference type="EMBL" id="PQB07286.1"/>
    </source>
</evidence>
<organism evidence="1 2">
    <name type="scientific">Polaribacter filamentus</name>
    <dbReference type="NCBI Taxonomy" id="53483"/>
    <lineage>
        <taxon>Bacteria</taxon>
        <taxon>Pseudomonadati</taxon>
        <taxon>Bacteroidota</taxon>
        <taxon>Flavobacteriia</taxon>
        <taxon>Flavobacteriales</taxon>
        <taxon>Flavobacteriaceae</taxon>
    </lineage>
</organism>
<protein>
    <submittedName>
        <fullName evidence="1">Uncharacterized protein</fullName>
    </submittedName>
</protein>
<dbReference type="Proteomes" id="UP000239522">
    <property type="component" value="Unassembled WGS sequence"/>
</dbReference>